<organism evidence="2 3">
    <name type="scientific">Amycolatopsis sulphurea</name>
    <dbReference type="NCBI Taxonomy" id="76022"/>
    <lineage>
        <taxon>Bacteria</taxon>
        <taxon>Bacillati</taxon>
        <taxon>Actinomycetota</taxon>
        <taxon>Actinomycetes</taxon>
        <taxon>Pseudonocardiales</taxon>
        <taxon>Pseudonocardiaceae</taxon>
        <taxon>Amycolatopsis</taxon>
    </lineage>
</organism>
<evidence type="ECO:0000256" key="1">
    <source>
        <dbReference type="SAM" id="Phobius"/>
    </source>
</evidence>
<keyword evidence="1" id="KW-0472">Membrane</keyword>
<dbReference type="Proteomes" id="UP000243542">
    <property type="component" value="Unassembled WGS sequence"/>
</dbReference>
<accession>A0A2A9FFI0</accession>
<dbReference type="AlphaFoldDB" id="A0A2A9FFI0"/>
<protein>
    <submittedName>
        <fullName evidence="2">Uncharacterized protein</fullName>
    </submittedName>
</protein>
<evidence type="ECO:0000313" key="2">
    <source>
        <dbReference type="EMBL" id="PFG50207.1"/>
    </source>
</evidence>
<name>A0A2A9FFI0_9PSEU</name>
<proteinExistence type="predicted"/>
<dbReference type="EMBL" id="PDJK01000002">
    <property type="protein sequence ID" value="PFG50207.1"/>
    <property type="molecule type" value="Genomic_DNA"/>
</dbReference>
<comment type="caution">
    <text evidence="2">The sequence shown here is derived from an EMBL/GenBank/DDBJ whole genome shotgun (WGS) entry which is preliminary data.</text>
</comment>
<reference evidence="2 3" key="1">
    <citation type="submission" date="2017-10" db="EMBL/GenBank/DDBJ databases">
        <title>Sequencing the genomes of 1000 actinobacteria strains.</title>
        <authorList>
            <person name="Klenk H.-P."/>
        </authorList>
    </citation>
    <scope>NUCLEOTIDE SEQUENCE [LARGE SCALE GENOMIC DNA]</scope>
    <source>
        <strain evidence="2 3">DSM 46092</strain>
    </source>
</reference>
<feature type="transmembrane region" description="Helical" evidence="1">
    <location>
        <begin position="20"/>
        <end position="43"/>
    </location>
</feature>
<gene>
    <name evidence="2" type="ORF">ATK36_5416</name>
</gene>
<keyword evidence="1" id="KW-0812">Transmembrane</keyword>
<evidence type="ECO:0000313" key="3">
    <source>
        <dbReference type="Proteomes" id="UP000243542"/>
    </source>
</evidence>
<keyword evidence="3" id="KW-1185">Reference proteome</keyword>
<sequence>MKMSNLRIRWAWLREDNRRLVRLLLIVVTFVSTVSVVILAAAANRV</sequence>
<keyword evidence="1" id="KW-1133">Transmembrane helix</keyword>